<sequence>MKLKVFIPISLSTILIVVFGNVLKADSWTITKLILSAVIFELVCFLLSRPKDKHYLALKATIQKFSIFIRQTKYFSIFYLFFLIYELWNETNVLNLLFYIHIIFVFYSIGFILSMNNVQMKE</sequence>
<evidence type="ECO:0000313" key="1">
    <source>
        <dbReference type="EMBL" id="QWX09808.1"/>
    </source>
</evidence>
<accession>A0A8F3BEV4</accession>
<organism evidence="1">
    <name type="scientific">Streptococcus uberis</name>
    <dbReference type="NCBI Taxonomy" id="1349"/>
    <lineage>
        <taxon>Bacteria</taxon>
        <taxon>Bacillati</taxon>
        <taxon>Bacillota</taxon>
        <taxon>Bacilli</taxon>
        <taxon>Lactobacillales</taxon>
        <taxon>Streptococcaceae</taxon>
        <taxon>Streptococcus</taxon>
    </lineage>
</organism>
<name>A0A8F3BEV4_STRUB</name>
<dbReference type="OMA" id="GDKEIWH"/>
<gene>
    <name evidence="1" type="ORF">MDIKOOEB_00016</name>
</gene>
<proteinExistence type="predicted"/>
<reference evidence="1" key="1">
    <citation type="submission" date="2021-05" db="EMBL/GenBank/DDBJ databases">
        <title>Ubericin K, a new pore-forming bacteriocin targeting mannose-PTS.</title>
        <authorList>
            <person name="Oftedal T.F."/>
            <person name="Ovchinnikov K.O."/>
            <person name="Hestad K.A."/>
            <person name="Goldbeck O."/>
            <person name="Porcellato D."/>
            <person name="Narvhus J."/>
            <person name="Riedel C."/>
            <person name="Kjos M."/>
            <person name="Diep D.B."/>
        </authorList>
    </citation>
    <scope>NUCLEOTIDE SEQUENCE</scope>
    <source>
        <strain evidence="1">LMG T 4214</strain>
    </source>
</reference>
<dbReference type="AlphaFoldDB" id="A0A8F3BEV4"/>
<protein>
    <submittedName>
        <fullName evidence="1">Uncharacterized protein</fullName>
    </submittedName>
</protein>
<dbReference type="EMBL" id="MZ189362">
    <property type="protein sequence ID" value="QWX09808.1"/>
    <property type="molecule type" value="Genomic_DNA"/>
</dbReference>